<dbReference type="Pfam" id="PF13426">
    <property type="entry name" value="PAS_9"/>
    <property type="match status" value="1"/>
</dbReference>
<dbReference type="PROSITE" id="PS50109">
    <property type="entry name" value="HIS_KIN"/>
    <property type="match status" value="1"/>
</dbReference>
<evidence type="ECO:0000256" key="1">
    <source>
        <dbReference type="ARBA" id="ARBA00000085"/>
    </source>
</evidence>
<feature type="domain" description="PAS" evidence="8">
    <location>
        <begin position="30"/>
        <end position="103"/>
    </location>
</feature>
<dbReference type="GO" id="GO:0000155">
    <property type="term" value="F:phosphorelay sensor kinase activity"/>
    <property type="evidence" value="ECO:0007669"/>
    <property type="project" value="InterPro"/>
</dbReference>
<dbReference type="InterPro" id="IPR011006">
    <property type="entry name" value="CheY-like_superfamily"/>
</dbReference>
<dbReference type="NCBIfam" id="NF010076">
    <property type="entry name" value="PRK13557.1"/>
    <property type="match status" value="1"/>
</dbReference>
<dbReference type="SMART" id="SM00387">
    <property type="entry name" value="HATPase_c"/>
    <property type="match status" value="1"/>
</dbReference>
<protein>
    <recommendedName>
        <fullName evidence="2">histidine kinase</fullName>
        <ecNumber evidence="2">2.7.13.3</ecNumber>
    </recommendedName>
</protein>
<feature type="modified residue" description="4-aspartylphosphate" evidence="4">
    <location>
        <position position="471"/>
    </location>
</feature>
<dbReference type="CDD" id="cd00130">
    <property type="entry name" value="PAS"/>
    <property type="match status" value="1"/>
</dbReference>
<dbReference type="EC" id="2.7.13.3" evidence="2"/>
<dbReference type="InterPro" id="IPR036890">
    <property type="entry name" value="HATPase_C_sf"/>
</dbReference>
<dbReference type="InterPro" id="IPR035965">
    <property type="entry name" value="PAS-like_dom_sf"/>
</dbReference>
<dbReference type="Gene3D" id="3.30.450.20">
    <property type="entry name" value="PAS domain"/>
    <property type="match status" value="1"/>
</dbReference>
<comment type="caution">
    <text evidence="10">The sequence shown here is derived from an EMBL/GenBank/DDBJ whole genome shotgun (WGS) entry which is preliminary data.</text>
</comment>
<dbReference type="InterPro" id="IPR036097">
    <property type="entry name" value="HisK_dim/P_sf"/>
</dbReference>
<keyword evidence="11" id="KW-1185">Reference proteome</keyword>
<sequence>MTRSPEKPSLQPSRLPIRAEGTPGEVRDHKDDIFFAAIEMTRMPMLVTDPRQPDNPIVFANRAFLSMTGYTPEELIGTNCRFLQGPATDRASVAVIREAIESRTEVQIELLNYRKDGSTFWNALFISPVYNPAGELVYFFASQLDVSRRRDAEEGLAQAQKMEALGQLTGGISHDFNNLLQVMSGHLDLLEVRGRMNKLDPEHVGRGVENIREAVSKASKLTSQLLAFSRKQSLRGRVINLNAVTKDMTDLAQRTLGEQIQVVFKFEQDIGNCQLDPTQLEVALLNVLVNARDAMPEGGTLTIQTGSVEVSDDDTPAFSGLAPGRYSTLSVTDTGTGIDKALLARVMDPFFTTKEEGKGTGLGLSMVYGFVKQSGGTVTMYSEVGIGTTVRMYFPTVDARPAVATRSAHPAYRGGTERILLVEDREEVGLLAQEMLEGLGYTVLMANSAQQALRVFRGLAPEAQPDLLFSDVVMPGGMNGYTLAREIQKLRPSTRVLLTTGFDRDLGSLDHVAPAEFEILKKPYRLGDLARKVRDVLDGPTGSHSTAG</sequence>
<feature type="region of interest" description="Disordered" evidence="5">
    <location>
        <begin position="1"/>
        <end position="26"/>
    </location>
</feature>
<evidence type="ECO:0000259" key="9">
    <source>
        <dbReference type="PROSITE" id="PS50113"/>
    </source>
</evidence>
<dbReference type="InterPro" id="IPR005467">
    <property type="entry name" value="His_kinase_dom"/>
</dbReference>
<dbReference type="PRINTS" id="PR00344">
    <property type="entry name" value="BCTRLSENSOR"/>
</dbReference>
<dbReference type="EMBL" id="LDSL01000011">
    <property type="protein sequence ID" value="KTT27554.1"/>
    <property type="molecule type" value="Genomic_DNA"/>
</dbReference>
<feature type="domain" description="PAC" evidence="9">
    <location>
        <begin position="104"/>
        <end position="158"/>
    </location>
</feature>
<evidence type="ECO:0000259" key="7">
    <source>
        <dbReference type="PROSITE" id="PS50110"/>
    </source>
</evidence>
<dbReference type="PANTHER" id="PTHR43065">
    <property type="entry name" value="SENSOR HISTIDINE KINASE"/>
    <property type="match status" value="1"/>
</dbReference>
<dbReference type="SUPFAM" id="SSF47384">
    <property type="entry name" value="Homodimeric domain of signal transducing histidine kinase"/>
    <property type="match status" value="1"/>
</dbReference>
<evidence type="ECO:0000256" key="5">
    <source>
        <dbReference type="SAM" id="MobiDB-lite"/>
    </source>
</evidence>
<dbReference type="Gene3D" id="3.40.50.2300">
    <property type="match status" value="1"/>
</dbReference>
<evidence type="ECO:0000313" key="11">
    <source>
        <dbReference type="Proteomes" id="UP000072741"/>
    </source>
</evidence>
<dbReference type="SMART" id="SM00091">
    <property type="entry name" value="PAS"/>
    <property type="match status" value="1"/>
</dbReference>
<dbReference type="SMART" id="SM00388">
    <property type="entry name" value="HisKA"/>
    <property type="match status" value="1"/>
</dbReference>
<dbReference type="SUPFAM" id="SSF52172">
    <property type="entry name" value="CheY-like"/>
    <property type="match status" value="1"/>
</dbReference>
<dbReference type="Pfam" id="PF00512">
    <property type="entry name" value="HisKA"/>
    <property type="match status" value="1"/>
</dbReference>
<organism evidence="10 11">
    <name type="scientific">Pseudacidovorax intermedius</name>
    <dbReference type="NCBI Taxonomy" id="433924"/>
    <lineage>
        <taxon>Bacteria</taxon>
        <taxon>Pseudomonadati</taxon>
        <taxon>Pseudomonadota</taxon>
        <taxon>Betaproteobacteria</taxon>
        <taxon>Burkholderiales</taxon>
        <taxon>Comamonadaceae</taxon>
        <taxon>Pseudacidovorax</taxon>
    </lineage>
</organism>
<name>A0A147HC86_9BURK</name>
<reference evidence="10 11" key="1">
    <citation type="journal article" date="2016" name="Front. Microbiol.">
        <title>Genomic Resource of Rice Seed Associated Bacteria.</title>
        <authorList>
            <person name="Midha S."/>
            <person name="Bansal K."/>
            <person name="Sharma S."/>
            <person name="Kumar N."/>
            <person name="Patil P.P."/>
            <person name="Chaudhry V."/>
            <person name="Patil P.B."/>
        </authorList>
    </citation>
    <scope>NUCLEOTIDE SEQUENCE [LARGE SCALE GENOMIC DNA]</scope>
    <source>
        <strain evidence="10 11">NS331</strain>
    </source>
</reference>
<dbReference type="InterPro" id="IPR001610">
    <property type="entry name" value="PAC"/>
</dbReference>
<evidence type="ECO:0000256" key="2">
    <source>
        <dbReference type="ARBA" id="ARBA00012438"/>
    </source>
</evidence>
<gene>
    <name evidence="10" type="ORF">NS331_01465</name>
</gene>
<evidence type="ECO:0000313" key="10">
    <source>
        <dbReference type="EMBL" id="KTT27554.1"/>
    </source>
</evidence>
<dbReference type="RefSeq" id="WP_058640251.1">
    <property type="nucleotide sequence ID" value="NZ_LDSL01000011.1"/>
</dbReference>
<dbReference type="CDD" id="cd00082">
    <property type="entry name" value="HisKA"/>
    <property type="match status" value="1"/>
</dbReference>
<comment type="catalytic activity">
    <reaction evidence="1">
        <text>ATP + protein L-histidine = ADP + protein N-phospho-L-histidine.</text>
        <dbReference type="EC" id="2.7.13.3"/>
    </reaction>
</comment>
<dbReference type="InterPro" id="IPR000014">
    <property type="entry name" value="PAS"/>
</dbReference>
<dbReference type="PANTHER" id="PTHR43065:SF42">
    <property type="entry name" value="TWO-COMPONENT SENSOR PPRA"/>
    <property type="match status" value="1"/>
</dbReference>
<accession>A0A147HC86</accession>
<dbReference type="Proteomes" id="UP000072741">
    <property type="component" value="Unassembled WGS sequence"/>
</dbReference>
<keyword evidence="10" id="KW-0418">Kinase</keyword>
<dbReference type="AlphaFoldDB" id="A0A147HC86"/>
<dbReference type="InterPro" id="IPR003661">
    <property type="entry name" value="HisK_dim/P_dom"/>
</dbReference>
<dbReference type="Pfam" id="PF02518">
    <property type="entry name" value="HATPase_c"/>
    <property type="match status" value="1"/>
</dbReference>
<dbReference type="InterPro" id="IPR000700">
    <property type="entry name" value="PAS-assoc_C"/>
</dbReference>
<dbReference type="SMART" id="SM00448">
    <property type="entry name" value="REC"/>
    <property type="match status" value="1"/>
</dbReference>
<evidence type="ECO:0000259" key="8">
    <source>
        <dbReference type="PROSITE" id="PS50112"/>
    </source>
</evidence>
<keyword evidence="3 4" id="KW-0597">Phosphoprotein</keyword>
<evidence type="ECO:0000259" key="6">
    <source>
        <dbReference type="PROSITE" id="PS50109"/>
    </source>
</evidence>
<dbReference type="InterPro" id="IPR004358">
    <property type="entry name" value="Sig_transdc_His_kin-like_C"/>
</dbReference>
<evidence type="ECO:0000256" key="4">
    <source>
        <dbReference type="PROSITE-ProRule" id="PRU00169"/>
    </source>
</evidence>
<dbReference type="PROSITE" id="PS50113">
    <property type="entry name" value="PAC"/>
    <property type="match status" value="1"/>
</dbReference>
<dbReference type="InterPro" id="IPR001789">
    <property type="entry name" value="Sig_transdc_resp-reg_receiver"/>
</dbReference>
<dbReference type="Gene3D" id="3.30.565.10">
    <property type="entry name" value="Histidine kinase-like ATPase, C-terminal domain"/>
    <property type="match status" value="1"/>
</dbReference>
<keyword evidence="10" id="KW-0808">Transferase</keyword>
<dbReference type="SUPFAM" id="SSF55785">
    <property type="entry name" value="PYP-like sensor domain (PAS domain)"/>
    <property type="match status" value="1"/>
</dbReference>
<proteinExistence type="predicted"/>
<dbReference type="PROSITE" id="PS50110">
    <property type="entry name" value="RESPONSE_REGULATORY"/>
    <property type="match status" value="1"/>
</dbReference>
<feature type="domain" description="Response regulatory" evidence="7">
    <location>
        <begin position="418"/>
        <end position="537"/>
    </location>
</feature>
<dbReference type="SMART" id="SM00086">
    <property type="entry name" value="PAC"/>
    <property type="match status" value="1"/>
</dbReference>
<dbReference type="InterPro" id="IPR003594">
    <property type="entry name" value="HATPase_dom"/>
</dbReference>
<dbReference type="PROSITE" id="PS50112">
    <property type="entry name" value="PAS"/>
    <property type="match status" value="1"/>
</dbReference>
<dbReference type="Pfam" id="PF00072">
    <property type="entry name" value="Response_reg"/>
    <property type="match status" value="1"/>
</dbReference>
<feature type="domain" description="Histidine kinase" evidence="6">
    <location>
        <begin position="171"/>
        <end position="398"/>
    </location>
</feature>
<dbReference type="NCBIfam" id="TIGR00229">
    <property type="entry name" value="sensory_box"/>
    <property type="match status" value="1"/>
</dbReference>
<dbReference type="Gene3D" id="1.10.287.130">
    <property type="match status" value="1"/>
</dbReference>
<dbReference type="SUPFAM" id="SSF55874">
    <property type="entry name" value="ATPase domain of HSP90 chaperone/DNA topoisomerase II/histidine kinase"/>
    <property type="match status" value="1"/>
</dbReference>
<dbReference type="PATRIC" id="fig|433924.3.peg.294"/>
<dbReference type="OrthoDB" id="9792270at2"/>
<evidence type="ECO:0000256" key="3">
    <source>
        <dbReference type="ARBA" id="ARBA00022553"/>
    </source>
</evidence>